<keyword evidence="1" id="KW-1133">Transmembrane helix</keyword>
<keyword evidence="3" id="KW-1185">Reference proteome</keyword>
<name>A0ABT3IPU4_9BACT</name>
<organism evidence="2 3">
    <name type="scientific">Chitinophaga nivalis</name>
    <dbReference type="NCBI Taxonomy" id="2991709"/>
    <lineage>
        <taxon>Bacteria</taxon>
        <taxon>Pseudomonadati</taxon>
        <taxon>Bacteroidota</taxon>
        <taxon>Chitinophagia</taxon>
        <taxon>Chitinophagales</taxon>
        <taxon>Chitinophagaceae</taxon>
        <taxon>Chitinophaga</taxon>
    </lineage>
</organism>
<dbReference type="RefSeq" id="WP_264732798.1">
    <property type="nucleotide sequence ID" value="NZ_JAPDNR010000001.1"/>
</dbReference>
<feature type="transmembrane region" description="Helical" evidence="1">
    <location>
        <begin position="246"/>
        <end position="265"/>
    </location>
</feature>
<dbReference type="EMBL" id="JAPDNS010000002">
    <property type="protein sequence ID" value="MCW3485981.1"/>
    <property type="molecule type" value="Genomic_DNA"/>
</dbReference>
<proteinExistence type="predicted"/>
<dbReference type="Proteomes" id="UP001207742">
    <property type="component" value="Unassembled WGS sequence"/>
</dbReference>
<keyword evidence="1" id="KW-0472">Membrane</keyword>
<reference evidence="2 3" key="1">
    <citation type="submission" date="2022-10" db="EMBL/GenBank/DDBJ databases">
        <title>Chitinophaga nivalis PC15 sp. nov., isolated from Pyeongchang county, South Korea.</title>
        <authorList>
            <person name="Trinh H.N."/>
        </authorList>
    </citation>
    <scope>NUCLEOTIDE SEQUENCE [LARGE SCALE GENOMIC DNA]</scope>
    <source>
        <strain evidence="2 3">PC14</strain>
    </source>
</reference>
<keyword evidence="1" id="KW-0812">Transmembrane</keyword>
<evidence type="ECO:0000313" key="2">
    <source>
        <dbReference type="EMBL" id="MCW3485981.1"/>
    </source>
</evidence>
<comment type="caution">
    <text evidence="2">The sequence shown here is derived from an EMBL/GenBank/DDBJ whole genome shotgun (WGS) entry which is preliminary data.</text>
</comment>
<evidence type="ECO:0000256" key="1">
    <source>
        <dbReference type="SAM" id="Phobius"/>
    </source>
</evidence>
<evidence type="ECO:0000313" key="3">
    <source>
        <dbReference type="Proteomes" id="UP001207742"/>
    </source>
</evidence>
<dbReference type="InterPro" id="IPR018682">
    <property type="entry name" value="DUF2167_membr"/>
</dbReference>
<dbReference type="Pfam" id="PF09935">
    <property type="entry name" value="DUF2167"/>
    <property type="match status" value="1"/>
</dbReference>
<gene>
    <name evidence="2" type="ORF">OL497_18910</name>
</gene>
<sequence length="283" mass="32816">MSRFDKQCSRAQNNPSFPFCYKKGIQRPGHGITLELPNGYRFLDAGQNRLLMEKVWRNPVNPNALGFLLPDTVGVLDRQVWGIEVSFEPTGYLSAQDAVAIDYQRLLKEMQDDIKTENQVRRAYGYGVVTAMDWAFPPYFDTNDHTLHWARLLHFSHNQHTIINYEVRLLGRHGAFCFTAIGSADQLPLIKREMRRLVKRAYFDNGDRYADFNPLTDPFDSLGPDALMAGNMFSAANLFVLLCNSWLLVLVSCLMVLFVYVMQYYHRRKPTYRKMIQVDERLN</sequence>
<accession>A0ABT3IPU4</accession>
<protein>
    <submittedName>
        <fullName evidence="2">DUF2167 domain-containing protein</fullName>
    </submittedName>
</protein>